<keyword evidence="1" id="KW-0175">Coiled coil</keyword>
<evidence type="ECO:0000256" key="1">
    <source>
        <dbReference type="SAM" id="Coils"/>
    </source>
</evidence>
<dbReference type="Proteomes" id="UP000018208">
    <property type="component" value="Unassembled WGS sequence"/>
</dbReference>
<proteinExistence type="predicted"/>
<protein>
    <submittedName>
        <fullName evidence="2">Uncharacterized protein</fullName>
    </submittedName>
</protein>
<reference evidence="3" key="2">
    <citation type="submission" date="2020-12" db="EMBL/GenBank/DDBJ databases">
        <title>New Spironucleus salmonicida genome in near-complete chromosomes.</title>
        <authorList>
            <person name="Xu F."/>
            <person name="Kurt Z."/>
            <person name="Jimenez-Gonzalez A."/>
            <person name="Astvaldsson A."/>
            <person name="Andersson J.O."/>
            <person name="Svard S.G."/>
        </authorList>
    </citation>
    <scope>NUCLEOTIDE SEQUENCE</scope>
    <source>
        <strain evidence="3">ATCC 50377</strain>
    </source>
</reference>
<keyword evidence="4" id="KW-1185">Reference proteome</keyword>
<accession>V6M5D2</accession>
<dbReference type="VEuPathDB" id="GiardiaDB:SS50377_23586"/>
<gene>
    <name evidence="2" type="ORF">SS50377_11180</name>
    <name evidence="3" type="ORF">SS50377_23586</name>
</gene>
<name>V6M5D2_9EUKA</name>
<sequence>MSRRQLVITNQVGNALIALLSQEILYENTENAQLIEVFLSTPRIKFLYFALPGFFTLQYQSNGSVAIKPQVDLYQTKLPLESISFLLINSQLKNMILQNYFQFNSFQKDAFLPLNKAFGTYFRNENTQLPQLTENQLAQIQKTDCQPAHFVFLEELLYIQIQAMRQVINFGLQQNYQPIYSQIQTEEEILINNQQPLSPVAVLFYRFYQNKNYSYSTIGMETLLYLTQQNGLFRYLQNLVIHEGNLLNLQSFNPQILQILRKRKSLAVGQYDIVSFNVNIRIKFIQNLIKLFKPSYPLLCRFINMSFSSFKPKYEPLIKNNQHQRKLSWQTAQILFDIVNKISQNINFDKSLTQQELYDQQKIISFILPAFYNEIILATKNYMELDSQAIIDPQNYTIRLTMIIDFYKNMYKLTQQEIFEGYLRKAGNVLYLIQQLYNYQNLLQVIQDEFLPFSVQLKDDIENSILELNSLCINKQTTSFLTLVSDNILHVVKEGKQIVQYTQEDNLLVPYTDQHIIDEHYHVAALFHLKCQIITEKLSDLEINITSHLLDGFQTIDSIIEFLQVFIKVSYLFTSKPVILQLSRVFDNYLIFVVKFFDTIPTSINELEYQQTQICNIAKFINKLSINLLQSMLQLEENCYFIQISKDTQFQTLLTLAKLITQRFHEYLQEDLTLTSIKLHSICPHLNWFIIQFEQYLSKSTELKSNLIRLKEDYLKEKAIYFLEKINQSVFDVITQDLITFIDLNGLINYLIELDNFIIYSHQQQQQIELESYGNFGLYPPVNCFVPDIAISLKTQVQKFNIIYNYKQLTFIYKSRLNLQIDNLFQVAESSKFLTWTMNLQLKEFSNKSAFMLSNSLMSNQLFFEVIGECTEMIDQFYLENEFNQKDLEQYLQYDDDFLQLLKDTIIANKSFLMFPVESFDLELQNYFKIGCFCYDQGLKTQPPNLEKKSKNFRKVSSQLQNKEIFRIIEHTILKCKNYLNELICNIQNKIITSLSEINQDFYFQIVPDLQILVNKIRDLISCVQILQLGILFLFMSEKTYPLFQIDAFYDDSIHYSPDIMTTTQLIQLFSNIITNQEIDSQQNLVNKDVLHKLSQWLDIILDLQNYGYNIDLTKFKEQSDINVFSSPFTRILLWINSIMSSHSYLNTFINELQKQFQITLVVNSMDTVTNLIIPCLYNNCKYPISQIQIYLFIQIEKIFQQIFDQIQTTEQNIYIIDAKIVELKAIRYQVQDLFQIKSKLQNLLIEDYETIQNLIQLYDAIKDESVLKQFFSQFDVFLDYLNKFQYQVNNIHLGFTVLNSTKLLSYYQKIVYDIVQEAMSPVVAFIESVLNDSSAQLQKQIVQLEHVIEECTQQTSVDISNYNRVEKLIRSSFIMKCCIQTFILINQKCLDMNIFLTSSNVLIHTNIDQFQRELPVIKFKIDDINQRVDILVNNTRIQFIYHTHELFGQILTTQDQFMEKLIFNTFKEENFKDFYISDSEKIISKISSLIEIVDQKQLEQFRTSLLHIYELRYLQGQCECYDIQTEYYSLANISTFVTQQINKSTFISLQKTVQYKILSYQELILLIQLFQKLICKKVSYFYKSVDSFLYSAREAHNKIIYNIENIDNVQIKKQLYECIKVIDSLWSKITFFLSYKLFQKHHWIKVLITIQNKDQKQYQKIQNCIQIWQINDEPEIQQLMIIQIEQVSNISQIIQNAFEEDIFNKTISQITINYRQILESDKQVLLQQIIEHLSQFKQESLDISYIDTIGILKNLQEEFVQKRIQFHFNQAISLYKLQQVNDLNLQQLLNSLQYLQKLCIEHPYMDQLSEYRQIYYQFQSYILVFFLFGLLICKSFNNFQIVSFLSHSSLFDNLCLDISCIYQIGTQQDMNEVIKIFSGTSITIYQQILKLQYSEELVNDNIIVLNPIFSYIDDTQPNNYNEASQNVFKNDEEISEISAISLNEISQEDLQINQNEWAKKYSIIESLLLTVQLQDNILQNIVQFIKCNLQVANNVTNSAYYYSLNALLEKVRQIESLHLLKLMTTNSDIFPIVQKDILDLNFIKDFCQVFISNNLNKSKYSKILTILRKKANIKKYFQIQQNVENQNNNSLFLNFIQEMSINVLYPFIASTVISSYEVNTIIGFQTKSQVDENSLSTQTFVPLYRPINTQDMPEIPCIVFPFSINHPFLQIIVQLILLIEESIAIYTTQCIKKLRLMLHISTHGDSYYSPNLQNDYEFPLEIFQHSDQYNYPCTIYPSEVIQTAFYIVLDSSIVIPHEIYIEKEYTLQSSVQMGVLLISKLELFIQQIQEFISGFLSVQHKKKSFVIAMVSELPFAYEKANILYNIANQFLTKLKSILQNQQQNQHIRNMINYDANNYLYKQLKQPFVVIQHEILLSNDDTFQFLASSVLLQLQKTELNPEQLIILLQDGSISRISYVQQVYASREQYMQTDMLPFLSTFASKKLTESAQSLLIDFQVLQKINYLASKLSLLYQVQQFSHLREYALQIYHPKFKQLVPGAGDLLSIRQFSLPKYDFLNIKYLDQISFLILTQLKPQIFGGRSSVRSKTYTNNYTSTFISQARNNVVTNDVFGQPQCEYIVNIQNSSYSMSYSQTEDTQDQTQSVKTVQYKFHLVQREQGWDRLQCANNYDDQYSPFYDEVTKNIEDELIKDSVIVIDTLCVFVVLSSYQYAQCETDFYYDIVSSDFLQQQWCQSIINFLQGKLKLDQQFRFKVQVQELVTLLNKIPPLHLRIGIQNFYESFLSTSNITLQLSNYISEYSIIRYNIIINNISKYIYQILNRIVLLTAQRVQIHVINFNFHQLQLLDEIAILLKYCLQLYINEDVELSFINNIQSQIAKDSMKQYNLIVFNNINQQQISEQDIKLIKSQYQSTQMIILLVNQSKSIHYPLVDYQSTLQQFGLAQLLMINIIIHYQKWVNMKDIIQQEQELDYLDIFSEKFQGEKLEFKKQLSKNLLMTNYFYKYQKIIVNNTIIDIYIDVLLQIMVIIQDQAKLKYNDMLNLQLNVMNSIYSSFDAVLFQLHCHLNLKIIQVPHSFWLGLVIFFSYWQYKQLKIEMPQKAIMQSRNNRFLPSILTFKTVSESQQSNQDFNSWDIFLTQTVGLNLMFKIQSDLSINKFIPQLVIENKQIHHVFVELDSVELFDTYTHISDIISVLYMKIEQKYCTSKQQNTKFINKLLSNQIIHQHGIMKGVDIIILKLFIQKYHYNNYVEMGSKFQQSILIQKITSTQYIDNYIFNNNYIESSYNPFNMYHKNLIYIIQINDQNTVNLINQKQLNKNIFLTLEDSNLNQFLIPLYQNQQPLNQTQIVMKEIANHFKYEEINSIITYQKIKLDQISNYQALSTSLPQTLCFTLNVLFIAQNYFQCSFKKFLLKHQSFFNQILQHDSVNQLLQKHYSNLLNDNPQFQFIISTLFNKLEFSICKPIVQYPGNNGIPFQDDTYYQDSYQIINADTLVVSQHNIINLNKSFLSQYNANTLQLQKLIFFLDFYQHLQVYQNEIYLLDIVQDVTIITNSKFYVYQNQNFLDFYLGVCLKVVLLKQRCIILVQNLEIEGILQYLTEILQDGYSTSLITQCTADQEIMFLQQIKNLSNTYDLQFFSILDVLQYKFFENNSILDLIHIIIESNDQKSDNMIIDLHQDKIEESIFSDLYLTTQSQKLEEIHHYHQTILTHLRNTFTVTEQQLLYFQDIQNQVNQNIIDHEQRFKRTLPSYQDLQSVQDFEQQNIEYNNKIEQHNKLMDIQVKINNDINLELKQIQDQILLSEQYQQTLRHKLKQYRLNVRQINHYQFHVYKEISQITIQAIYLVITQDKKFSNVEKYMRRKFDNIDKLIRDITDSSVNIPKDCITILLSLIQVKDQMFNSNQDFNDQIEKLIFQSQLDEFLLKIVLNLLFLSQKTIEIEQNQLLIPPLQSRIRLNQLGQQKLNKKLDQIINEQNKIQLKIDFIKTNAENQITKNQQYTRILDEMHNISSQVKVITPNIYYQCQIVRNLNKELEFNSHLAAFLLYQQQYFSSQQQNLLEKSFGQDINIPQKFLPYILQNYFTKQQLISLYKMCSKYKVLNKNIIITKNDTQITQEKIVFLMQKHKTDAAFCDQLFNLFNAQINQLEEFLFENLINLLDNDIIFLILKQVFLSNSCILQTDNKQIAELIGSFMQYNTIMPFEYYTRINICTTSQDIQKLNFNRDYYQNDQNCVILIYNIEYSVVKPLLHSRHYGNIYRFDYKTGSIQDKESYIEFSSQVDIKILYVQQQDVNDKFINTYDIKVKKLKKDKNADYNSYQIHQSNSQTIKKYDETLDSYEQLQKQQQQLLQLIHKQNQNHSSINEINQGYQLYKDSLYATIINLIEYKKYIVGNVE</sequence>
<evidence type="ECO:0000313" key="2">
    <source>
        <dbReference type="EMBL" id="EST48569.1"/>
    </source>
</evidence>
<evidence type="ECO:0000313" key="3">
    <source>
        <dbReference type="EMBL" id="KAH0573651.1"/>
    </source>
</evidence>
<reference evidence="2 3" key="1">
    <citation type="journal article" date="2014" name="PLoS Genet.">
        <title>The Genome of Spironucleus salmonicida Highlights a Fish Pathogen Adapted to Fluctuating Environments.</title>
        <authorList>
            <person name="Xu F."/>
            <person name="Jerlstrom-Hultqvist J."/>
            <person name="Einarsson E."/>
            <person name="Astvaldsson A."/>
            <person name="Svard S.G."/>
            <person name="Andersson J.O."/>
        </authorList>
    </citation>
    <scope>NUCLEOTIDE SEQUENCE</scope>
    <source>
        <strain evidence="3">ATCC 50377</strain>
    </source>
</reference>
<dbReference type="EMBL" id="AUWU02000004">
    <property type="protein sequence ID" value="KAH0573651.1"/>
    <property type="molecule type" value="Genomic_DNA"/>
</dbReference>
<evidence type="ECO:0000313" key="4">
    <source>
        <dbReference type="Proteomes" id="UP000018208"/>
    </source>
</evidence>
<feature type="coiled-coil region" evidence="1">
    <location>
        <begin position="4283"/>
        <end position="4313"/>
    </location>
</feature>
<dbReference type="EMBL" id="KI545981">
    <property type="protein sequence ID" value="EST48569.1"/>
    <property type="molecule type" value="Genomic_DNA"/>
</dbReference>
<organism evidence="2">
    <name type="scientific">Spironucleus salmonicida</name>
    <dbReference type="NCBI Taxonomy" id="348837"/>
    <lineage>
        <taxon>Eukaryota</taxon>
        <taxon>Metamonada</taxon>
        <taxon>Diplomonadida</taxon>
        <taxon>Hexamitidae</taxon>
        <taxon>Hexamitinae</taxon>
        <taxon>Spironucleus</taxon>
    </lineage>
</organism>